<name>A0A5A7NXV0_STRAF</name>
<protein>
    <submittedName>
        <fullName evidence="2">Retina and anterior neural fold homeobox protein</fullName>
    </submittedName>
</protein>
<proteinExistence type="predicted"/>
<keyword evidence="3" id="KW-1185">Reference proteome</keyword>
<keyword evidence="2" id="KW-0371">Homeobox</keyword>
<accession>A0A5A7NXV0</accession>
<keyword evidence="2" id="KW-0238">DNA-binding</keyword>
<evidence type="ECO:0000313" key="3">
    <source>
        <dbReference type="Proteomes" id="UP000325081"/>
    </source>
</evidence>
<reference evidence="3" key="1">
    <citation type="journal article" date="2019" name="Curr. Biol.">
        <title>Genome Sequence of Striga asiatica Provides Insight into the Evolution of Plant Parasitism.</title>
        <authorList>
            <person name="Yoshida S."/>
            <person name="Kim S."/>
            <person name="Wafula E.K."/>
            <person name="Tanskanen J."/>
            <person name="Kim Y.M."/>
            <person name="Honaas L."/>
            <person name="Yang Z."/>
            <person name="Spallek T."/>
            <person name="Conn C.E."/>
            <person name="Ichihashi Y."/>
            <person name="Cheong K."/>
            <person name="Cui S."/>
            <person name="Der J.P."/>
            <person name="Gundlach H."/>
            <person name="Jiao Y."/>
            <person name="Hori C."/>
            <person name="Ishida J.K."/>
            <person name="Kasahara H."/>
            <person name="Kiba T."/>
            <person name="Kim M.S."/>
            <person name="Koo N."/>
            <person name="Laohavisit A."/>
            <person name="Lee Y.H."/>
            <person name="Lumba S."/>
            <person name="McCourt P."/>
            <person name="Mortimer J.C."/>
            <person name="Mutuku J.M."/>
            <person name="Nomura T."/>
            <person name="Sasaki-Sekimoto Y."/>
            <person name="Seto Y."/>
            <person name="Wang Y."/>
            <person name="Wakatake T."/>
            <person name="Sakakibara H."/>
            <person name="Demura T."/>
            <person name="Yamaguchi S."/>
            <person name="Yoneyama K."/>
            <person name="Manabe R.I."/>
            <person name="Nelson D.C."/>
            <person name="Schulman A.H."/>
            <person name="Timko M.P."/>
            <person name="dePamphilis C.W."/>
            <person name="Choi D."/>
            <person name="Shirasu K."/>
        </authorList>
    </citation>
    <scope>NUCLEOTIDE SEQUENCE [LARGE SCALE GENOMIC DNA]</scope>
    <source>
        <strain evidence="3">cv. UVA1</strain>
    </source>
</reference>
<comment type="caution">
    <text evidence="2">The sequence shown here is derived from an EMBL/GenBank/DDBJ whole genome shotgun (WGS) entry which is preliminary data.</text>
</comment>
<evidence type="ECO:0000313" key="2">
    <source>
        <dbReference type="EMBL" id="GER25118.1"/>
    </source>
</evidence>
<evidence type="ECO:0000256" key="1">
    <source>
        <dbReference type="SAM" id="MobiDB-lite"/>
    </source>
</evidence>
<dbReference type="EMBL" id="BKCP01000002">
    <property type="protein sequence ID" value="GER25118.1"/>
    <property type="molecule type" value="Genomic_DNA"/>
</dbReference>
<gene>
    <name evidence="2" type="ORF">STAS_00687</name>
</gene>
<organism evidence="2 3">
    <name type="scientific">Striga asiatica</name>
    <name type="common">Asiatic witchweed</name>
    <name type="synonym">Buchnera asiatica</name>
    <dbReference type="NCBI Taxonomy" id="4170"/>
    <lineage>
        <taxon>Eukaryota</taxon>
        <taxon>Viridiplantae</taxon>
        <taxon>Streptophyta</taxon>
        <taxon>Embryophyta</taxon>
        <taxon>Tracheophyta</taxon>
        <taxon>Spermatophyta</taxon>
        <taxon>Magnoliopsida</taxon>
        <taxon>eudicotyledons</taxon>
        <taxon>Gunneridae</taxon>
        <taxon>Pentapetalae</taxon>
        <taxon>asterids</taxon>
        <taxon>lamiids</taxon>
        <taxon>Lamiales</taxon>
        <taxon>Orobanchaceae</taxon>
        <taxon>Buchnereae</taxon>
        <taxon>Striga</taxon>
    </lineage>
</organism>
<feature type="region of interest" description="Disordered" evidence="1">
    <location>
        <begin position="92"/>
        <end position="121"/>
    </location>
</feature>
<sequence>MRVKGGSVLSIKLDLLQPATSTSDKSRGWKIFSLSDRRRLSTGCARILSAAERARPRLLGTPLLLLKQKGSSPSAARPAANGQVLGNLIQPTLPALGQTPGTRRKSRGFRVSPWRGNGKPALQKLPKSLNSYNKLRGRVMPPEGRLNFLVSA</sequence>
<dbReference type="GO" id="GO:0003677">
    <property type="term" value="F:DNA binding"/>
    <property type="evidence" value="ECO:0007669"/>
    <property type="project" value="UniProtKB-KW"/>
</dbReference>
<dbReference type="Proteomes" id="UP000325081">
    <property type="component" value="Unassembled WGS sequence"/>
</dbReference>
<dbReference type="AlphaFoldDB" id="A0A5A7NXV0"/>